<dbReference type="PANTHER" id="PTHR18978:SF1">
    <property type="entry name" value="GRIP1-ASSOCIATED PROTEIN 1"/>
    <property type="match status" value="1"/>
</dbReference>
<feature type="coiled-coil region" evidence="1">
    <location>
        <begin position="773"/>
        <end position="807"/>
    </location>
</feature>
<dbReference type="STRING" id="361077.A0A151ZL10"/>
<dbReference type="OMA" id="RHPANEI"/>
<sequence>MISAEDFNLLQEQLIELKRYKYEQSEREKKYLNEIKELKEKSEHHEELPNPTTPKKKTSLFSDYLTNITKDKGKLSDLQEENDILKKTIQQNTLVHQEQSEALQHNVKSLFETNSKLEDEIKQLNKDIQGYTEKLEEQKSTIHKLQFDIAESYSNNNSVIGDNNSANNGNSLCSSPNISSVSGVSSASVSSANYLVDSDQLVQGFLCALQEYSTISAEDKEDLKSKLLQIQLDFSSNSSTPSTPQSSQQQQQQPKEIIFHPLGEPVYNPEEEKEKTKLRDTIKNLMDQIRELDIKYQKSQQLHKDSSSLVSEFQEKHKQAELKRVKIEDRLGNEIKSLKENVEKLEKDKVDLKKEKEEMETTQQNMVKKLSDQITQLSTSMKLDQENFDKAIQDKIDEIRGQKLSFERQIEDLNDKANIFKMSRDEYLDQFNKTTQELVEKEKELEVAKSRISDTDKELLGLKDSFRDLQNEHLETKTSLDSHSNKSKKFQDQLAMERSSFDSLNEKFNLLNSQHLELEKKCQDVEKELAESQKDLNKIQEGNGDLQQQFNELTDQYKTQQVELENLQGRYSELENAHKEAVEKLVVLDQVSVENENLKLEISENSQKLQRALESLNNIQPEFEKLKLDNEANCQEIVKLKVEIEDAETEKKIAEKKNLKMIKDLKMELSKERENLSQSFNGISLSATNNSQSLPSSPMLSKSASSVSLPTTPQMTPLSVGSGGGLTPKSQVGTPHKTHHQRSLSMNPNLLVNQPPVNIEQLKHDFELMGKKLGEMGNEKYKLEEKIRSLETNVTSLNQELDKKTKVVRFYISKTQLGRATTEDEKSKRMKGGVLGSFWRNNDPNIVAEMVEKMETMLQENILKNIQLSDNIEMLGDESVKLRNENIRLKSLLESNNINSDDLSVNK</sequence>
<evidence type="ECO:0000256" key="1">
    <source>
        <dbReference type="SAM" id="Coils"/>
    </source>
</evidence>
<dbReference type="PANTHER" id="PTHR18978">
    <property type="entry name" value="GRIP-1 ASSOCIATED PROTEIN 1"/>
    <property type="match status" value="1"/>
</dbReference>
<dbReference type="EMBL" id="LODT01000022">
    <property type="protein sequence ID" value="KYQ94474.1"/>
    <property type="molecule type" value="Genomic_DNA"/>
</dbReference>
<gene>
    <name evidence="3" type="ORF">DLAC_04773</name>
</gene>
<dbReference type="Gene3D" id="1.10.287.1490">
    <property type="match status" value="1"/>
</dbReference>
<feature type="coiled-coil region" evidence="1">
    <location>
        <begin position="501"/>
        <end position="679"/>
    </location>
</feature>
<protein>
    <submittedName>
        <fullName evidence="3">Uncharacterized protein</fullName>
    </submittedName>
</protein>
<dbReference type="Proteomes" id="UP000076078">
    <property type="component" value="Unassembled WGS sequence"/>
</dbReference>
<evidence type="ECO:0000313" key="3">
    <source>
        <dbReference type="EMBL" id="KYQ94474.1"/>
    </source>
</evidence>
<dbReference type="InterPro" id="IPR026204">
    <property type="entry name" value="GRIPAP1"/>
</dbReference>
<accession>A0A151ZL10</accession>
<dbReference type="AlphaFoldDB" id="A0A151ZL10"/>
<feature type="compositionally biased region" description="Low complexity" evidence="2">
    <location>
        <begin position="691"/>
        <end position="710"/>
    </location>
</feature>
<evidence type="ECO:0000313" key="4">
    <source>
        <dbReference type="Proteomes" id="UP000076078"/>
    </source>
</evidence>
<dbReference type="GO" id="GO:0098887">
    <property type="term" value="P:neurotransmitter receptor transport, endosome to postsynaptic membrane"/>
    <property type="evidence" value="ECO:0007669"/>
    <property type="project" value="TreeGrafter"/>
</dbReference>
<comment type="caution">
    <text evidence="3">The sequence shown here is derived from an EMBL/GenBank/DDBJ whole genome shotgun (WGS) entry which is preliminary data.</text>
</comment>
<feature type="coiled-coil region" evidence="1">
    <location>
        <begin position="21"/>
        <end position="48"/>
    </location>
</feature>
<feature type="region of interest" description="Disordered" evidence="2">
    <location>
        <begin position="690"/>
        <end position="743"/>
    </location>
</feature>
<proteinExistence type="predicted"/>
<dbReference type="OrthoDB" id="20903at2759"/>
<feature type="coiled-coil region" evidence="1">
    <location>
        <begin position="268"/>
        <end position="372"/>
    </location>
</feature>
<name>A0A151ZL10_TIELA</name>
<dbReference type="InParanoid" id="A0A151ZL10"/>
<dbReference type="SUPFAM" id="SSF57997">
    <property type="entry name" value="Tropomyosin"/>
    <property type="match status" value="1"/>
</dbReference>
<evidence type="ECO:0000256" key="2">
    <source>
        <dbReference type="SAM" id="MobiDB-lite"/>
    </source>
</evidence>
<feature type="coiled-coil region" evidence="1">
    <location>
        <begin position="100"/>
        <end position="141"/>
    </location>
</feature>
<reference evidence="3 4" key="1">
    <citation type="submission" date="2015-12" db="EMBL/GenBank/DDBJ databases">
        <title>Dictyostelia acquired genes for synthesis and detection of signals that induce cell-type specialization by lateral gene transfer from prokaryotes.</title>
        <authorList>
            <person name="Gloeckner G."/>
            <person name="Schaap P."/>
        </authorList>
    </citation>
    <scope>NUCLEOTIDE SEQUENCE [LARGE SCALE GENOMIC DNA]</scope>
    <source>
        <strain evidence="3 4">TK</strain>
    </source>
</reference>
<keyword evidence="1" id="KW-0175">Coiled coil</keyword>
<keyword evidence="4" id="KW-1185">Reference proteome</keyword>
<dbReference type="GO" id="GO:0099152">
    <property type="term" value="P:regulation of neurotransmitter receptor transport, endosome to postsynaptic membrane"/>
    <property type="evidence" value="ECO:0007669"/>
    <property type="project" value="TreeGrafter"/>
</dbReference>
<organism evidence="3 4">
    <name type="scientific">Tieghemostelium lacteum</name>
    <name type="common">Slime mold</name>
    <name type="synonym">Dictyostelium lacteum</name>
    <dbReference type="NCBI Taxonomy" id="361077"/>
    <lineage>
        <taxon>Eukaryota</taxon>
        <taxon>Amoebozoa</taxon>
        <taxon>Evosea</taxon>
        <taxon>Eumycetozoa</taxon>
        <taxon>Dictyostelia</taxon>
        <taxon>Dictyosteliales</taxon>
        <taxon>Raperosteliaceae</taxon>
        <taxon>Tieghemostelium</taxon>
    </lineage>
</organism>
<feature type="coiled-coil region" evidence="1">
    <location>
        <begin position="396"/>
        <end position="458"/>
    </location>
</feature>